<dbReference type="InterPro" id="IPR007742">
    <property type="entry name" value="NosD_dom"/>
</dbReference>
<dbReference type="SUPFAM" id="SSF49299">
    <property type="entry name" value="PKD domain"/>
    <property type="match status" value="2"/>
</dbReference>
<dbReference type="SUPFAM" id="SSF51126">
    <property type="entry name" value="Pectin lyase-like"/>
    <property type="match status" value="1"/>
</dbReference>
<organism evidence="6 7">
    <name type="scientific">Methanosarcina thermophila</name>
    <dbReference type="NCBI Taxonomy" id="2210"/>
    <lineage>
        <taxon>Archaea</taxon>
        <taxon>Methanobacteriati</taxon>
        <taxon>Methanobacteriota</taxon>
        <taxon>Stenosarchaea group</taxon>
        <taxon>Methanomicrobia</taxon>
        <taxon>Methanosarcinales</taxon>
        <taxon>Methanosarcinaceae</taxon>
        <taxon>Methanosarcina</taxon>
    </lineage>
</organism>
<dbReference type="NCBIfam" id="TIGR03804">
    <property type="entry name" value="para_beta_helix"/>
    <property type="match status" value="2"/>
</dbReference>
<name>A0A1I6Y654_METTE</name>
<feature type="transmembrane region" description="Helical" evidence="4">
    <location>
        <begin position="496"/>
        <end position="515"/>
    </location>
</feature>
<feature type="domain" description="PKD" evidence="5">
    <location>
        <begin position="275"/>
        <end position="319"/>
    </location>
</feature>
<accession>A0A1I6Y654</accession>
<reference evidence="6 7" key="1">
    <citation type="submission" date="2016-10" db="EMBL/GenBank/DDBJ databases">
        <authorList>
            <person name="Varghese N."/>
            <person name="Submissions S."/>
        </authorList>
    </citation>
    <scope>NUCLEOTIDE SEQUENCE [LARGE SCALE GENOMIC DNA]</scope>
    <source>
        <strain evidence="6 7">DSM 11855</strain>
    </source>
</reference>
<sequence>MLVKMSKYLTFRWVFLLAISLVLLPISETGAVENIYVSPGESIQAAVDNASHGDIIIVEPGEYNESIQIDQDNLTIISDSKVPSDTVISAENADSNVFKVVASNVTISGFSIVDSKCGIYLSSVQNCIINNNNISGNKIGICLFKSENNTLYNNLVYSNTNCGIRSLTSSGNTIYSNYFNNTNNARDDKFNVWNLTSGNCWSDYTGKDEDGDGIGDMAYVVNRRTKSMDYRPLMAFVPQPPILPKAIFTSNVTIGYAPLTVEFTELSKNASSHLWSLGNLSLSNTSDFLHTFTDEGDYTVTLTVTNENGSDSTSMTINVLKAPDPSVPILPEAKFITNVTEGYVPLTVQFFDTSKNAASLCWNFGDGKSSYCPDPIHTFCCPGNYTVWLTARNDNGSSTTGIVITVLKPINQSIAEDNDPEGIEDQGLGRRNIGKRIDGVLNRENLDSAGDFILSFTGTRSAAELALLVEQEIFRTADLIKDLTADSVPEIELRDISMRELFLGFLGIALVLSIFRRKRK</sequence>
<dbReference type="Gene3D" id="2.60.40.10">
    <property type="entry name" value="Immunoglobulins"/>
    <property type="match status" value="2"/>
</dbReference>
<keyword evidence="2" id="KW-0677">Repeat</keyword>
<keyword evidence="3" id="KW-0833">Ubl conjugation pathway</keyword>
<dbReference type="AlphaFoldDB" id="A0A1I6Y654"/>
<dbReference type="InterPro" id="IPR000601">
    <property type="entry name" value="PKD_dom"/>
</dbReference>
<dbReference type="InterPro" id="IPR051550">
    <property type="entry name" value="SCF-Subunits/Alg-Epimerases"/>
</dbReference>
<dbReference type="InterPro" id="IPR013783">
    <property type="entry name" value="Ig-like_fold"/>
</dbReference>
<keyword evidence="7" id="KW-1185">Reference proteome</keyword>
<dbReference type="PANTHER" id="PTHR22990:SF15">
    <property type="entry name" value="F-BOX ONLY PROTEIN 10"/>
    <property type="match status" value="1"/>
</dbReference>
<dbReference type="EMBL" id="FPAO01000002">
    <property type="protein sequence ID" value="SFT45867.1"/>
    <property type="molecule type" value="Genomic_DNA"/>
</dbReference>
<dbReference type="InterPro" id="IPR035986">
    <property type="entry name" value="PKD_dom_sf"/>
</dbReference>
<evidence type="ECO:0000256" key="3">
    <source>
        <dbReference type="ARBA" id="ARBA00022786"/>
    </source>
</evidence>
<evidence type="ECO:0000313" key="6">
    <source>
        <dbReference type="EMBL" id="SFT45867.1"/>
    </source>
</evidence>
<gene>
    <name evidence="6" type="ORF">SAMN02910340_00803</name>
</gene>
<feature type="domain" description="PKD" evidence="5">
    <location>
        <begin position="354"/>
        <end position="413"/>
    </location>
</feature>
<dbReference type="CDD" id="cd00146">
    <property type="entry name" value="PKD"/>
    <property type="match status" value="2"/>
</dbReference>
<proteinExistence type="predicted"/>
<protein>
    <submittedName>
        <fullName evidence="6">Parallel beta-helix repeat (Two copies)</fullName>
    </submittedName>
</protein>
<evidence type="ECO:0000313" key="7">
    <source>
        <dbReference type="Proteomes" id="UP000323733"/>
    </source>
</evidence>
<dbReference type="Gene3D" id="2.160.20.10">
    <property type="entry name" value="Single-stranded right-handed beta-helix, Pectin lyase-like"/>
    <property type="match status" value="1"/>
</dbReference>
<keyword evidence="4" id="KW-0472">Membrane</keyword>
<dbReference type="PROSITE" id="PS50093">
    <property type="entry name" value="PKD"/>
    <property type="match status" value="2"/>
</dbReference>
<keyword evidence="4" id="KW-0812">Transmembrane</keyword>
<dbReference type="InterPro" id="IPR022441">
    <property type="entry name" value="Para_beta_helix_rpt-2"/>
</dbReference>
<evidence type="ECO:0000256" key="2">
    <source>
        <dbReference type="ARBA" id="ARBA00022737"/>
    </source>
</evidence>
<keyword evidence="4" id="KW-1133">Transmembrane helix</keyword>
<dbReference type="InterPro" id="IPR006626">
    <property type="entry name" value="PbH1"/>
</dbReference>
<dbReference type="SMART" id="SM00710">
    <property type="entry name" value="PbH1"/>
    <property type="match status" value="4"/>
</dbReference>
<evidence type="ECO:0000256" key="1">
    <source>
        <dbReference type="ARBA" id="ARBA00004906"/>
    </source>
</evidence>
<evidence type="ECO:0000259" key="5">
    <source>
        <dbReference type="PROSITE" id="PS50093"/>
    </source>
</evidence>
<dbReference type="Proteomes" id="UP000323733">
    <property type="component" value="Unassembled WGS sequence"/>
</dbReference>
<comment type="pathway">
    <text evidence="1">Protein modification; protein ubiquitination.</text>
</comment>
<dbReference type="Pfam" id="PF18911">
    <property type="entry name" value="PKD_4"/>
    <property type="match status" value="2"/>
</dbReference>
<dbReference type="InterPro" id="IPR011050">
    <property type="entry name" value="Pectin_lyase_fold/virulence"/>
</dbReference>
<dbReference type="InterPro" id="IPR022409">
    <property type="entry name" value="PKD/Chitinase_dom"/>
</dbReference>
<evidence type="ECO:0000256" key="4">
    <source>
        <dbReference type="SAM" id="Phobius"/>
    </source>
</evidence>
<dbReference type="PANTHER" id="PTHR22990">
    <property type="entry name" value="F-BOX ONLY PROTEIN"/>
    <property type="match status" value="1"/>
</dbReference>
<dbReference type="InterPro" id="IPR012334">
    <property type="entry name" value="Pectin_lyas_fold"/>
</dbReference>
<dbReference type="Pfam" id="PF05048">
    <property type="entry name" value="NosD"/>
    <property type="match status" value="1"/>
</dbReference>
<dbReference type="SMART" id="SM00089">
    <property type="entry name" value="PKD"/>
    <property type="match status" value="2"/>
</dbReference>